<organism evidence="2 3">
    <name type="scientific">Paenibacillus germinis</name>
    <dbReference type="NCBI Taxonomy" id="2654979"/>
    <lineage>
        <taxon>Bacteria</taxon>
        <taxon>Bacillati</taxon>
        <taxon>Bacillota</taxon>
        <taxon>Bacilli</taxon>
        <taxon>Bacillales</taxon>
        <taxon>Paenibacillaceae</taxon>
        <taxon>Paenibacillus</taxon>
    </lineage>
</organism>
<dbReference type="SUPFAM" id="SSF52833">
    <property type="entry name" value="Thioredoxin-like"/>
    <property type="match status" value="1"/>
</dbReference>
<name>A0ABX1YU61_9BACL</name>
<evidence type="ECO:0000313" key="2">
    <source>
        <dbReference type="EMBL" id="NOU84582.1"/>
    </source>
</evidence>
<dbReference type="Proteomes" id="UP000658690">
    <property type="component" value="Unassembled WGS sequence"/>
</dbReference>
<evidence type="ECO:0000313" key="3">
    <source>
        <dbReference type="Proteomes" id="UP000658690"/>
    </source>
</evidence>
<evidence type="ECO:0000256" key="1">
    <source>
        <dbReference type="SAM" id="MobiDB-lite"/>
    </source>
</evidence>
<accession>A0ABX1YU61</accession>
<sequence>METLSTPEKVRQREQQLSETHRENHENEVKEDMAITGSKSVSSVPTFIVDGKQYINPDPHDFYNIIDATLSKSQ</sequence>
<reference evidence="2 3" key="1">
    <citation type="submission" date="2019-10" db="EMBL/GenBank/DDBJ databases">
        <title>Description of Paenibacillus choica sp. nov.</title>
        <authorList>
            <person name="Carlier A."/>
            <person name="Qi S."/>
        </authorList>
    </citation>
    <scope>NUCLEOTIDE SEQUENCE [LARGE SCALE GENOMIC DNA]</scope>
    <source>
        <strain evidence="2 3">LMG 31460</strain>
    </source>
</reference>
<gene>
    <name evidence="2" type="ORF">GC102_02160</name>
</gene>
<keyword evidence="3" id="KW-1185">Reference proteome</keyword>
<feature type="compositionally biased region" description="Basic and acidic residues" evidence="1">
    <location>
        <begin position="8"/>
        <end position="31"/>
    </location>
</feature>
<dbReference type="Gene3D" id="3.40.30.10">
    <property type="entry name" value="Glutaredoxin"/>
    <property type="match status" value="1"/>
</dbReference>
<feature type="region of interest" description="Disordered" evidence="1">
    <location>
        <begin position="1"/>
        <end position="31"/>
    </location>
</feature>
<comment type="caution">
    <text evidence="2">The sequence shown here is derived from an EMBL/GenBank/DDBJ whole genome shotgun (WGS) entry which is preliminary data.</text>
</comment>
<dbReference type="InterPro" id="IPR036249">
    <property type="entry name" value="Thioredoxin-like_sf"/>
</dbReference>
<protein>
    <submittedName>
        <fullName evidence="2">Thioredoxin domain-containing protein</fullName>
    </submittedName>
</protein>
<proteinExistence type="predicted"/>
<dbReference type="EMBL" id="WHOC01000017">
    <property type="protein sequence ID" value="NOU84582.1"/>
    <property type="molecule type" value="Genomic_DNA"/>
</dbReference>